<dbReference type="EMBL" id="MU005575">
    <property type="protein sequence ID" value="KAF2687069.1"/>
    <property type="molecule type" value="Genomic_DNA"/>
</dbReference>
<protein>
    <submittedName>
        <fullName evidence="2">HET-domain-containing protein</fullName>
    </submittedName>
</protein>
<organism evidence="2 3">
    <name type="scientific">Lentithecium fluviatile CBS 122367</name>
    <dbReference type="NCBI Taxonomy" id="1168545"/>
    <lineage>
        <taxon>Eukaryota</taxon>
        <taxon>Fungi</taxon>
        <taxon>Dikarya</taxon>
        <taxon>Ascomycota</taxon>
        <taxon>Pezizomycotina</taxon>
        <taxon>Dothideomycetes</taxon>
        <taxon>Pleosporomycetidae</taxon>
        <taxon>Pleosporales</taxon>
        <taxon>Massarineae</taxon>
        <taxon>Lentitheciaceae</taxon>
        <taxon>Lentithecium</taxon>
    </lineage>
</organism>
<proteinExistence type="predicted"/>
<evidence type="ECO:0000313" key="2">
    <source>
        <dbReference type="EMBL" id="KAF2687069.1"/>
    </source>
</evidence>
<dbReference type="Proteomes" id="UP000799291">
    <property type="component" value="Unassembled WGS sequence"/>
</dbReference>
<feature type="non-terminal residue" evidence="2">
    <location>
        <position position="234"/>
    </location>
</feature>
<reference evidence="2" key="1">
    <citation type="journal article" date="2020" name="Stud. Mycol.">
        <title>101 Dothideomycetes genomes: a test case for predicting lifestyles and emergence of pathogens.</title>
        <authorList>
            <person name="Haridas S."/>
            <person name="Albert R."/>
            <person name="Binder M."/>
            <person name="Bloem J."/>
            <person name="Labutti K."/>
            <person name="Salamov A."/>
            <person name="Andreopoulos B."/>
            <person name="Baker S."/>
            <person name="Barry K."/>
            <person name="Bills G."/>
            <person name="Bluhm B."/>
            <person name="Cannon C."/>
            <person name="Castanera R."/>
            <person name="Culley D."/>
            <person name="Daum C."/>
            <person name="Ezra D."/>
            <person name="Gonzalez J."/>
            <person name="Henrissat B."/>
            <person name="Kuo A."/>
            <person name="Liang C."/>
            <person name="Lipzen A."/>
            <person name="Lutzoni F."/>
            <person name="Magnuson J."/>
            <person name="Mondo S."/>
            <person name="Nolan M."/>
            <person name="Ohm R."/>
            <person name="Pangilinan J."/>
            <person name="Park H.-J."/>
            <person name="Ramirez L."/>
            <person name="Alfaro M."/>
            <person name="Sun H."/>
            <person name="Tritt A."/>
            <person name="Yoshinaga Y."/>
            <person name="Zwiers L.-H."/>
            <person name="Turgeon B."/>
            <person name="Goodwin S."/>
            <person name="Spatafora J."/>
            <person name="Crous P."/>
            <person name="Grigoriev I."/>
        </authorList>
    </citation>
    <scope>NUCLEOTIDE SEQUENCE</scope>
    <source>
        <strain evidence="2">CBS 122367</strain>
    </source>
</reference>
<dbReference type="PANTHER" id="PTHR33112:SF1">
    <property type="entry name" value="HETEROKARYON INCOMPATIBILITY DOMAIN-CONTAINING PROTEIN"/>
    <property type="match status" value="1"/>
</dbReference>
<dbReference type="PANTHER" id="PTHR33112">
    <property type="entry name" value="DOMAIN PROTEIN, PUTATIVE-RELATED"/>
    <property type="match status" value="1"/>
</dbReference>
<feature type="non-terminal residue" evidence="2">
    <location>
        <position position="1"/>
    </location>
</feature>
<sequence length="234" mass="26664">LRVIDCTTRELKIVPPGNPYVALSYFWGDLSSNVEALQARLPTQVPKTIEDSMIVTLALGMRYLWIDRYSINQTDPDEKHHLIRNMDKIYRGAELTIISCAGNSPSHGLPGVCGTSRRAQTLMKIGSHTLARVESVHREIQESKWFTRGWVQALLSRRCLVFTESQMYFQCLGMTRLESLRGDPDFRKGALPTSTSNWTIDEFQAQLPEYFKRELSHSGDALNAFEGVVNHFRE</sequence>
<accession>A0A6G1JAA4</accession>
<dbReference type="OrthoDB" id="5428863at2759"/>
<evidence type="ECO:0000259" key="1">
    <source>
        <dbReference type="Pfam" id="PF06985"/>
    </source>
</evidence>
<name>A0A6G1JAA4_9PLEO</name>
<dbReference type="InterPro" id="IPR010730">
    <property type="entry name" value="HET"/>
</dbReference>
<dbReference type="AlphaFoldDB" id="A0A6G1JAA4"/>
<gene>
    <name evidence="2" type="ORF">K458DRAFT_249332</name>
</gene>
<feature type="domain" description="Heterokaryon incompatibility" evidence="1">
    <location>
        <begin position="20"/>
        <end position="151"/>
    </location>
</feature>
<dbReference type="Pfam" id="PF06985">
    <property type="entry name" value="HET"/>
    <property type="match status" value="1"/>
</dbReference>
<keyword evidence="3" id="KW-1185">Reference proteome</keyword>
<evidence type="ECO:0000313" key="3">
    <source>
        <dbReference type="Proteomes" id="UP000799291"/>
    </source>
</evidence>